<gene>
    <name evidence="6" type="primary">cysL_2</name>
    <name evidence="6" type="ORF">VRLFYP33_01985</name>
</gene>
<dbReference type="PROSITE" id="PS50931">
    <property type="entry name" value="HTH_LYSR"/>
    <property type="match status" value="1"/>
</dbReference>
<dbReference type="InterPro" id="IPR036390">
    <property type="entry name" value="WH_DNA-bd_sf"/>
</dbReference>
<dbReference type="GO" id="GO:0005829">
    <property type="term" value="C:cytosol"/>
    <property type="evidence" value="ECO:0007669"/>
    <property type="project" value="TreeGrafter"/>
</dbReference>
<feature type="domain" description="HTH lysR-type" evidence="5">
    <location>
        <begin position="1"/>
        <end position="58"/>
    </location>
</feature>
<dbReference type="InterPro" id="IPR005119">
    <property type="entry name" value="LysR_subst-bd"/>
</dbReference>
<protein>
    <submittedName>
        <fullName evidence="6">HTH-type transcriptional regulator CysL</fullName>
    </submittedName>
</protein>
<dbReference type="Pfam" id="PF03466">
    <property type="entry name" value="LysR_substrate"/>
    <property type="match status" value="1"/>
</dbReference>
<evidence type="ECO:0000259" key="5">
    <source>
        <dbReference type="PROSITE" id="PS50931"/>
    </source>
</evidence>
<keyword evidence="2" id="KW-0805">Transcription regulation</keyword>
<dbReference type="RefSeq" id="WP_021840358.1">
    <property type="nucleotide sequence ID" value="NZ_CACRUX010000080.1"/>
</dbReference>
<keyword evidence="3" id="KW-0238">DNA-binding</keyword>
<dbReference type="InterPro" id="IPR000847">
    <property type="entry name" value="LysR_HTH_N"/>
</dbReference>
<dbReference type="EMBL" id="CACRUX010000080">
    <property type="protein sequence ID" value="VYU41547.1"/>
    <property type="molecule type" value="Genomic_DNA"/>
</dbReference>
<dbReference type="PANTHER" id="PTHR30419">
    <property type="entry name" value="HTH-TYPE TRANSCRIPTIONAL REGULATOR YBHD"/>
    <property type="match status" value="1"/>
</dbReference>
<dbReference type="Gene3D" id="1.10.10.10">
    <property type="entry name" value="Winged helix-like DNA-binding domain superfamily/Winged helix DNA-binding domain"/>
    <property type="match status" value="1"/>
</dbReference>
<sequence length="290" mass="33199">MYNKDLDIFKAVAETGSFSKAAQKCFITHTAVIKKMGNLETHFGATLFHRSTRGVTLTTEGQILYHHTLEIMDFASKAIAEIEAVQHKKHPILRIGCSFMYPIDPFILLWNRNLSVTANMQFRIIPFSEDESYKKLLNNKFDCIISPYNHFRATDNISILPLGSYHFCLAVPIQHPLHGLSQLSFKDLEGHRLRMMITGISPLNDNIRNHLVTHHPQINIVDIQDHYNMDTFNDCAESGDILLSLDCWQQIHPALLSIPLEESYEMPYGLIYSKESPPNVLSFLEQLKTE</sequence>
<evidence type="ECO:0000256" key="3">
    <source>
        <dbReference type="ARBA" id="ARBA00023125"/>
    </source>
</evidence>
<dbReference type="SUPFAM" id="SSF46785">
    <property type="entry name" value="Winged helix' DNA-binding domain"/>
    <property type="match status" value="1"/>
</dbReference>
<dbReference type="CDD" id="cd05466">
    <property type="entry name" value="PBP2_LTTR_substrate"/>
    <property type="match status" value="1"/>
</dbReference>
<dbReference type="AlphaFoldDB" id="A0A6N3EUS1"/>
<dbReference type="FunFam" id="1.10.10.10:FF:000001">
    <property type="entry name" value="LysR family transcriptional regulator"/>
    <property type="match status" value="1"/>
</dbReference>
<accession>A0A6N3EUS1</accession>
<name>A0A6N3EUS1_9FIRM</name>
<dbReference type="SUPFAM" id="SSF53850">
    <property type="entry name" value="Periplasmic binding protein-like II"/>
    <property type="match status" value="1"/>
</dbReference>
<proteinExistence type="inferred from homology"/>
<dbReference type="Gene3D" id="3.40.190.290">
    <property type="match status" value="1"/>
</dbReference>
<dbReference type="PANTHER" id="PTHR30419:SF8">
    <property type="entry name" value="NITROGEN ASSIMILATION TRANSCRIPTIONAL ACTIVATOR-RELATED"/>
    <property type="match status" value="1"/>
</dbReference>
<evidence type="ECO:0000313" key="6">
    <source>
        <dbReference type="EMBL" id="VYU41547.1"/>
    </source>
</evidence>
<evidence type="ECO:0000256" key="1">
    <source>
        <dbReference type="ARBA" id="ARBA00009437"/>
    </source>
</evidence>
<evidence type="ECO:0000256" key="4">
    <source>
        <dbReference type="ARBA" id="ARBA00023163"/>
    </source>
</evidence>
<keyword evidence="4" id="KW-0804">Transcription</keyword>
<dbReference type="InterPro" id="IPR050950">
    <property type="entry name" value="HTH-type_LysR_regulators"/>
</dbReference>
<dbReference type="GO" id="GO:0003677">
    <property type="term" value="F:DNA binding"/>
    <property type="evidence" value="ECO:0007669"/>
    <property type="project" value="UniProtKB-KW"/>
</dbReference>
<dbReference type="InterPro" id="IPR036388">
    <property type="entry name" value="WH-like_DNA-bd_sf"/>
</dbReference>
<comment type="similarity">
    <text evidence="1">Belongs to the LysR transcriptional regulatory family.</text>
</comment>
<dbReference type="GO" id="GO:0003700">
    <property type="term" value="F:DNA-binding transcription factor activity"/>
    <property type="evidence" value="ECO:0007669"/>
    <property type="project" value="InterPro"/>
</dbReference>
<dbReference type="Pfam" id="PF00126">
    <property type="entry name" value="HTH_1"/>
    <property type="match status" value="1"/>
</dbReference>
<reference evidence="6" key="1">
    <citation type="submission" date="2019-11" db="EMBL/GenBank/DDBJ databases">
        <authorList>
            <person name="Feng L."/>
        </authorList>
    </citation>
    <scope>NUCLEOTIDE SEQUENCE</scope>
    <source>
        <strain evidence="6">VrattiLFYP33</strain>
    </source>
</reference>
<organism evidence="6">
    <name type="scientific">Veillonella ratti</name>
    <dbReference type="NCBI Taxonomy" id="103892"/>
    <lineage>
        <taxon>Bacteria</taxon>
        <taxon>Bacillati</taxon>
        <taxon>Bacillota</taxon>
        <taxon>Negativicutes</taxon>
        <taxon>Veillonellales</taxon>
        <taxon>Veillonellaceae</taxon>
        <taxon>Veillonella</taxon>
    </lineage>
</organism>
<evidence type="ECO:0000256" key="2">
    <source>
        <dbReference type="ARBA" id="ARBA00023015"/>
    </source>
</evidence>